<dbReference type="EMBL" id="CP042382">
    <property type="protein sequence ID" value="QEA40944.1"/>
    <property type="molecule type" value="Genomic_DNA"/>
</dbReference>
<evidence type="ECO:0000259" key="1">
    <source>
        <dbReference type="PROSITE" id="PS50828"/>
    </source>
</evidence>
<evidence type="ECO:0000313" key="2">
    <source>
        <dbReference type="EMBL" id="QEA40944.1"/>
    </source>
</evidence>
<keyword evidence="2" id="KW-0540">Nuclease</keyword>
<sequence length="196" mass="22711">MIVSYLNQEFRHLMDDVQPLSKGQERADVKKSQQAPSEAQLARRQSAEALGDETNFLSDDFVELIGAHDPMEYRRDGIQINVLEKLRHGGYPPEARLHLIKMPLHECRREIFRFIRDAYQHELRSLLLVHGRGREDDSRANVLRSYVSKWLMQFDEVQAYTSAPAQQGGLGATLVMLRKSERARAANRERQQKRRG</sequence>
<dbReference type="PANTHER" id="PTHR35562">
    <property type="entry name" value="DNA ENDONUCLEASE SMRA-RELATED"/>
    <property type="match status" value="1"/>
</dbReference>
<dbReference type="OrthoDB" id="9808881at2"/>
<accession>A0A5B8SXY1</accession>
<dbReference type="SUPFAM" id="SSF160443">
    <property type="entry name" value="SMR domain-like"/>
    <property type="match status" value="1"/>
</dbReference>
<organism evidence="2 3">
    <name type="scientific">Pistricoccus aurantiacus</name>
    <dbReference type="NCBI Taxonomy" id="1883414"/>
    <lineage>
        <taxon>Bacteria</taxon>
        <taxon>Pseudomonadati</taxon>
        <taxon>Pseudomonadota</taxon>
        <taxon>Gammaproteobacteria</taxon>
        <taxon>Oceanospirillales</taxon>
        <taxon>Halomonadaceae</taxon>
        <taxon>Pistricoccus</taxon>
    </lineage>
</organism>
<dbReference type="Gene3D" id="3.30.1370.110">
    <property type="match status" value="1"/>
</dbReference>
<dbReference type="Pfam" id="PF01713">
    <property type="entry name" value="Smr"/>
    <property type="match status" value="1"/>
</dbReference>
<dbReference type="SMART" id="SM00463">
    <property type="entry name" value="SMR"/>
    <property type="match status" value="1"/>
</dbReference>
<dbReference type="AlphaFoldDB" id="A0A5B8SXY1"/>
<dbReference type="Proteomes" id="UP000321272">
    <property type="component" value="Chromosome"/>
</dbReference>
<reference evidence="2 3" key="1">
    <citation type="submission" date="2019-06" db="EMBL/GenBank/DDBJ databases">
        <title>Genome analyses of bacteria isolated from kimchi.</title>
        <authorList>
            <person name="Lee S."/>
            <person name="Ahn S."/>
            <person name="Roh S."/>
        </authorList>
    </citation>
    <scope>NUCLEOTIDE SEQUENCE [LARGE SCALE GENOMIC DNA]</scope>
    <source>
        <strain evidence="2 3">CBA4606</strain>
    </source>
</reference>
<keyword evidence="2" id="KW-0378">Hydrolase</keyword>
<protein>
    <submittedName>
        <fullName evidence="2">DNA endonuclease SmrA</fullName>
    </submittedName>
</protein>
<name>A0A5B8SXY1_9GAMM</name>
<dbReference type="InterPro" id="IPR036063">
    <property type="entry name" value="Smr_dom_sf"/>
</dbReference>
<dbReference type="NCBIfam" id="NF033154">
    <property type="entry name" value="endonuc_SmrA"/>
    <property type="match status" value="1"/>
</dbReference>
<gene>
    <name evidence="2" type="primary">smrA</name>
    <name evidence="2" type="ORF">FGL86_13510</name>
</gene>
<evidence type="ECO:0000313" key="3">
    <source>
        <dbReference type="Proteomes" id="UP000321272"/>
    </source>
</evidence>
<keyword evidence="3" id="KW-1185">Reference proteome</keyword>
<dbReference type="PANTHER" id="PTHR35562:SF2">
    <property type="entry name" value="DNA ENDONUCLEASE SMRA-RELATED"/>
    <property type="match status" value="1"/>
</dbReference>
<dbReference type="GO" id="GO:0004520">
    <property type="term" value="F:DNA endonuclease activity"/>
    <property type="evidence" value="ECO:0007669"/>
    <property type="project" value="TreeGrafter"/>
</dbReference>
<feature type="domain" description="Smr" evidence="1">
    <location>
        <begin position="97"/>
        <end position="178"/>
    </location>
</feature>
<dbReference type="InterPro" id="IPR047688">
    <property type="entry name" value="Endonuc_SmrA"/>
</dbReference>
<proteinExistence type="predicted"/>
<keyword evidence="2" id="KW-0255">Endonuclease</keyword>
<dbReference type="KEGG" id="paur:FGL86_13510"/>
<dbReference type="InterPro" id="IPR002625">
    <property type="entry name" value="Smr_dom"/>
</dbReference>
<dbReference type="PROSITE" id="PS50828">
    <property type="entry name" value="SMR"/>
    <property type="match status" value="1"/>
</dbReference>